<evidence type="ECO:0000313" key="2">
    <source>
        <dbReference type="EMBL" id="PRY80150.1"/>
    </source>
</evidence>
<dbReference type="InterPro" id="IPR054353">
    <property type="entry name" value="IstA-like_C"/>
</dbReference>
<dbReference type="PROSITE" id="PS50994">
    <property type="entry name" value="INTEGRASE"/>
    <property type="match status" value="1"/>
</dbReference>
<dbReference type="RefSeq" id="WP_106194967.1">
    <property type="nucleotide sequence ID" value="NZ_PVTO01000021.1"/>
</dbReference>
<sequence>MFQYRKVLEMRSDGFSLRSIRAATGHSRQKITEVIRLAEKKEVTPPLTDEMTDKWLEEFLYPEKTMEGSGYRPIDFEYIHKELGKKNVTLTLLHHEYEAQCRAENAIPYAYRSFIRHYRKYAEKHKATMRIKRKPGEILEVDWAGSTGSLIDRDTGEKVKVYVFVATFPSSQLSYVEGFLSMNLTSWITAHRNAYHYFGGVSEVLVPDNLKTGVQENTRKQLVLNPTYKDMANHYGTFVMPARVKYPKDKASVEGSVRTISTWIIAAMRHTQCFTLKEWNDVAKEKLEEFNHRDFTKREGSRWSAFLEEEKSYLSPLPPTPYQMSEWLTAKVQPDYHISVKSQFYSVPYEYISQQVDVRVTDHLIEVFYNHMRIASHSRLYGKYGRQSTSRDHMPENHKLYTDQTPQNAIAWAKGIGRSTLQVVELILKNAAVERQGVQSIFTLKKVLRKHTKYELEKACQTVLDVTKRPTVSLVKTALKNNQKQKKEEQMEKAVDKLTQNHGFTRGANYYGGRLNDE</sequence>
<keyword evidence="3" id="KW-1185">Reference proteome</keyword>
<name>A0A2T0W3W7_9LACT</name>
<dbReference type="Proteomes" id="UP000238205">
    <property type="component" value="Unassembled WGS sequence"/>
</dbReference>
<dbReference type="OrthoDB" id="3193769at2"/>
<dbReference type="GO" id="GO:0015074">
    <property type="term" value="P:DNA integration"/>
    <property type="evidence" value="ECO:0007669"/>
    <property type="project" value="InterPro"/>
</dbReference>
<gene>
    <name evidence="2" type="ORF">CLV38_12140</name>
</gene>
<evidence type="ECO:0000313" key="3">
    <source>
        <dbReference type="Proteomes" id="UP000238205"/>
    </source>
</evidence>
<comment type="caution">
    <text evidence="2">The sequence shown here is derived from an EMBL/GenBank/DDBJ whole genome shotgun (WGS) entry which is preliminary data.</text>
</comment>
<dbReference type="AlphaFoldDB" id="A0A2T0W3W7"/>
<feature type="domain" description="Integrase catalytic" evidence="1">
    <location>
        <begin position="131"/>
        <end position="311"/>
    </location>
</feature>
<dbReference type="InterPro" id="IPR001584">
    <property type="entry name" value="Integrase_cat-core"/>
</dbReference>
<accession>A0A2T0W3W7</accession>
<dbReference type="EMBL" id="PVTO01000021">
    <property type="protein sequence ID" value="PRY80150.1"/>
    <property type="molecule type" value="Genomic_DNA"/>
</dbReference>
<dbReference type="PANTHER" id="PTHR35004:SF8">
    <property type="entry name" value="TRANSPOSASE RV3428C-RELATED"/>
    <property type="match status" value="1"/>
</dbReference>
<protein>
    <submittedName>
        <fullName evidence="2">Transposase</fullName>
    </submittedName>
</protein>
<dbReference type="Pfam" id="PF22483">
    <property type="entry name" value="Mu-transpos_C_2"/>
    <property type="match status" value="1"/>
</dbReference>
<organism evidence="2 3">
    <name type="scientific">Alkalibacterium olivapovliticus</name>
    <dbReference type="NCBI Taxonomy" id="99907"/>
    <lineage>
        <taxon>Bacteria</taxon>
        <taxon>Bacillati</taxon>
        <taxon>Bacillota</taxon>
        <taxon>Bacilli</taxon>
        <taxon>Lactobacillales</taxon>
        <taxon>Carnobacteriaceae</taxon>
        <taxon>Alkalibacterium</taxon>
    </lineage>
</organism>
<dbReference type="PANTHER" id="PTHR35004">
    <property type="entry name" value="TRANSPOSASE RV3428C-RELATED"/>
    <property type="match status" value="1"/>
</dbReference>
<reference evidence="2 3" key="1">
    <citation type="submission" date="2018-03" db="EMBL/GenBank/DDBJ databases">
        <title>Genomic Encyclopedia of Archaeal and Bacterial Type Strains, Phase II (KMG-II): from individual species to whole genera.</title>
        <authorList>
            <person name="Goeker M."/>
        </authorList>
    </citation>
    <scope>NUCLEOTIDE SEQUENCE [LARGE SCALE GENOMIC DNA]</scope>
    <source>
        <strain evidence="2 3">DSM 13175</strain>
    </source>
</reference>
<evidence type="ECO:0000259" key="1">
    <source>
        <dbReference type="PROSITE" id="PS50994"/>
    </source>
</evidence>
<dbReference type="NCBIfam" id="NF033546">
    <property type="entry name" value="transpos_IS21"/>
    <property type="match status" value="1"/>
</dbReference>
<proteinExistence type="predicted"/>